<reference evidence="1" key="1">
    <citation type="journal article" date="2017" name="Appl. Environ. Microbiol.">
        <title>Molecular characterization of an Endozoicomonas-like organism causing infection in king scallop Pecten maximus L.</title>
        <authorList>
            <person name="Cano I."/>
            <person name="van Aerle R."/>
            <person name="Ross S."/>
            <person name="Verner-Jeffreys D.W."/>
            <person name="Paley R.K."/>
            <person name="Rimmer G."/>
            <person name="Ryder D."/>
            <person name="Hooper P."/>
            <person name="Stone D."/>
            <person name="Feist S.W."/>
        </authorList>
    </citation>
    <scope>NUCLEOTIDE SEQUENCE</scope>
</reference>
<evidence type="ECO:0000313" key="1">
    <source>
        <dbReference type="EMBL" id="PJE78265.1"/>
    </source>
</evidence>
<protein>
    <recommendedName>
        <fullName evidence="2">RNase H type-1 domain-containing protein</fullName>
    </recommendedName>
</protein>
<proteinExistence type="predicted"/>
<dbReference type="EMBL" id="NSIT01000219">
    <property type="protein sequence ID" value="PJE78265.1"/>
    <property type="molecule type" value="Genomic_DNA"/>
</dbReference>
<organism evidence="1">
    <name type="scientific">invertebrate metagenome</name>
    <dbReference type="NCBI Taxonomy" id="1711999"/>
    <lineage>
        <taxon>unclassified sequences</taxon>
        <taxon>metagenomes</taxon>
        <taxon>organismal metagenomes</taxon>
    </lineage>
</organism>
<sequence>MAILSKVFTALNIPVSPHKTLGPSESLEFLGITLDTSNMEARLPANKVQRITQTIKSFCKRKKVTKRELLSLLGHMNFASRVIIQGRSFISYLLNLAASVKQLHHHVQLTGACQQDLFMWYTFTDQWNGNSVFLQETTTLAHDINLYTDAAGGIGFGAFYDGQWFHGHWPHQISLNSSEMSIAFMELYPIVLACMIWGHKWSGLRIRLHCDNQATVDIIRKGRSKCAYIMPFMRRLTWCTFIHNFVLTAVHIPGKQNNIADALSHFQMDRFHDLAPAAEKSQNPIPDYDNVPLY</sequence>
<dbReference type="InterPro" id="IPR052055">
    <property type="entry name" value="Hepadnavirus_pol/RT"/>
</dbReference>
<dbReference type="PANTHER" id="PTHR33050">
    <property type="entry name" value="REVERSE TRANSCRIPTASE DOMAIN-CONTAINING PROTEIN"/>
    <property type="match status" value="1"/>
</dbReference>
<name>A0A2H9T4W1_9ZZZZ</name>
<dbReference type="PANTHER" id="PTHR33050:SF8">
    <property type="entry name" value="REVERSE TRANSCRIPTASE DOMAIN-CONTAINING PROTEIN"/>
    <property type="match status" value="1"/>
</dbReference>
<dbReference type="SUPFAM" id="SSF56672">
    <property type="entry name" value="DNA/RNA polymerases"/>
    <property type="match status" value="1"/>
</dbReference>
<comment type="caution">
    <text evidence="1">The sequence shown here is derived from an EMBL/GenBank/DDBJ whole genome shotgun (WGS) entry which is preliminary data.</text>
</comment>
<dbReference type="AlphaFoldDB" id="A0A2H9T4W1"/>
<dbReference type="CDD" id="cd09275">
    <property type="entry name" value="RNase_HI_RT_DIRS1"/>
    <property type="match status" value="1"/>
</dbReference>
<gene>
    <name evidence="1" type="ORF">CI610_02809</name>
</gene>
<evidence type="ECO:0008006" key="2">
    <source>
        <dbReference type="Google" id="ProtNLM"/>
    </source>
</evidence>
<dbReference type="InterPro" id="IPR043502">
    <property type="entry name" value="DNA/RNA_pol_sf"/>
</dbReference>
<accession>A0A2H9T4W1</accession>